<evidence type="ECO:0000313" key="3">
    <source>
        <dbReference type="Proteomes" id="UP000299102"/>
    </source>
</evidence>
<proteinExistence type="predicted"/>
<dbReference type="AlphaFoldDB" id="A0A4C1U5B8"/>
<dbReference type="EMBL" id="BGZK01000125">
    <property type="protein sequence ID" value="GBP21174.1"/>
    <property type="molecule type" value="Genomic_DNA"/>
</dbReference>
<name>A0A4C1U5B8_EUMVA</name>
<accession>A0A4C1U5B8</accession>
<reference evidence="2 3" key="1">
    <citation type="journal article" date="2019" name="Commun. Biol.">
        <title>The bagworm genome reveals a unique fibroin gene that provides high tensile strength.</title>
        <authorList>
            <person name="Kono N."/>
            <person name="Nakamura H."/>
            <person name="Ohtoshi R."/>
            <person name="Tomita M."/>
            <person name="Numata K."/>
            <person name="Arakawa K."/>
        </authorList>
    </citation>
    <scope>NUCLEOTIDE SEQUENCE [LARGE SCALE GENOMIC DNA]</scope>
</reference>
<gene>
    <name evidence="2" type="ORF">EVAR_11205_1</name>
</gene>
<feature type="region of interest" description="Disordered" evidence="1">
    <location>
        <begin position="1"/>
        <end position="39"/>
    </location>
</feature>
<dbReference type="Proteomes" id="UP000299102">
    <property type="component" value="Unassembled WGS sequence"/>
</dbReference>
<organism evidence="2 3">
    <name type="scientific">Eumeta variegata</name>
    <name type="common">Bagworm moth</name>
    <name type="synonym">Eumeta japonica</name>
    <dbReference type="NCBI Taxonomy" id="151549"/>
    <lineage>
        <taxon>Eukaryota</taxon>
        <taxon>Metazoa</taxon>
        <taxon>Ecdysozoa</taxon>
        <taxon>Arthropoda</taxon>
        <taxon>Hexapoda</taxon>
        <taxon>Insecta</taxon>
        <taxon>Pterygota</taxon>
        <taxon>Neoptera</taxon>
        <taxon>Endopterygota</taxon>
        <taxon>Lepidoptera</taxon>
        <taxon>Glossata</taxon>
        <taxon>Ditrysia</taxon>
        <taxon>Tineoidea</taxon>
        <taxon>Psychidae</taxon>
        <taxon>Oiketicinae</taxon>
        <taxon>Eumeta</taxon>
    </lineage>
</organism>
<sequence>MDTASSFPKEGSKMYVKTGSKDKRTSPSKSECRYRDRTPTAVTELNVGFVESSRTGPHLFRPGERRPSVPNVITKWLKTAIGASTRPGKGAAAARKRSRLGRAGRRPPDAASPAAPADGYQYTYLYESSLENPDRRRRPPPAVGARAALALIRMIALLPFLRFIGVLRRDLEPFMISKYMKNASERSVTATGFHSNAFPFSVISCWDAAPVPYHPPKQITPPPTGTLSCTGVQKVSARWCLNRVVVSATSPSEMVPRGIAHRASHAPSVPRVPFGPSPRPNRIADTSISTWRCRGF</sequence>
<feature type="compositionally biased region" description="Basic residues" evidence="1">
    <location>
        <begin position="94"/>
        <end position="105"/>
    </location>
</feature>
<evidence type="ECO:0000313" key="2">
    <source>
        <dbReference type="EMBL" id="GBP21174.1"/>
    </source>
</evidence>
<evidence type="ECO:0000256" key="1">
    <source>
        <dbReference type="SAM" id="MobiDB-lite"/>
    </source>
</evidence>
<keyword evidence="3" id="KW-1185">Reference proteome</keyword>
<protein>
    <submittedName>
        <fullName evidence="2">Uncharacterized protein</fullName>
    </submittedName>
</protein>
<comment type="caution">
    <text evidence="2">The sequence shown here is derived from an EMBL/GenBank/DDBJ whole genome shotgun (WGS) entry which is preliminary data.</text>
</comment>
<feature type="region of interest" description="Disordered" evidence="1">
    <location>
        <begin position="84"/>
        <end position="116"/>
    </location>
</feature>
<feature type="compositionally biased region" description="Basic and acidic residues" evidence="1">
    <location>
        <begin position="19"/>
        <end position="38"/>
    </location>
</feature>